<dbReference type="CTD" id="9947248"/>
<evidence type="ECO:0000313" key="1">
    <source>
        <dbReference type="EMBL" id="EFO18687.1"/>
    </source>
</evidence>
<dbReference type="GeneID" id="9947248"/>
<protein>
    <submittedName>
        <fullName evidence="1">Uncharacterized protein</fullName>
    </submittedName>
</protein>
<proteinExistence type="predicted"/>
<sequence length="112" mass="12851">MKIMTVHPKPPKINVRTEVADMLKHIRGAVGELFEKRKRKKGKRATSHTLSFDSRSLSFFSYIYRTHPSTMHSLTLLLNSMTMEGMQSQAIDSSREPIESRLFSRTNLTLLA</sequence>
<accession>A0A1S0TQY6</accession>
<dbReference type="AlphaFoldDB" id="A0A1S0TQY6"/>
<gene>
    <name evidence="1" type="ORF">LOAG_09806</name>
</gene>
<dbReference type="KEGG" id="loa:LOAG_09806"/>
<dbReference type="RefSeq" id="XP_003145381.1">
    <property type="nucleotide sequence ID" value="XM_003145333.1"/>
</dbReference>
<reference evidence="1" key="1">
    <citation type="submission" date="2012-04" db="EMBL/GenBank/DDBJ databases">
        <title>The Genome Sequence of Loa loa.</title>
        <authorList>
            <consortium name="The Broad Institute Genome Sequencing Platform"/>
            <consortium name="Broad Institute Genome Sequencing Center for Infectious Disease"/>
            <person name="Nutman T.B."/>
            <person name="Fink D.L."/>
            <person name="Russ C."/>
            <person name="Young S."/>
            <person name="Zeng Q."/>
            <person name="Gargeya S."/>
            <person name="Alvarado L."/>
            <person name="Berlin A."/>
            <person name="Chapman S.B."/>
            <person name="Chen Z."/>
            <person name="Freedman E."/>
            <person name="Gellesch M."/>
            <person name="Goldberg J."/>
            <person name="Griggs A."/>
            <person name="Gujja S."/>
            <person name="Heilman E.R."/>
            <person name="Heiman D."/>
            <person name="Howarth C."/>
            <person name="Mehta T."/>
            <person name="Neiman D."/>
            <person name="Pearson M."/>
            <person name="Roberts A."/>
            <person name="Saif S."/>
            <person name="Shea T."/>
            <person name="Shenoy N."/>
            <person name="Sisk P."/>
            <person name="Stolte C."/>
            <person name="Sykes S."/>
            <person name="White J."/>
            <person name="Yandava C."/>
            <person name="Haas B."/>
            <person name="Henn M.R."/>
            <person name="Nusbaum C."/>
            <person name="Birren B."/>
        </authorList>
    </citation>
    <scope>NUCLEOTIDE SEQUENCE [LARGE SCALE GENOMIC DNA]</scope>
</reference>
<dbReference type="EMBL" id="JH712066">
    <property type="protein sequence ID" value="EFO18687.1"/>
    <property type="molecule type" value="Genomic_DNA"/>
</dbReference>
<organism evidence="1">
    <name type="scientific">Loa loa</name>
    <name type="common">Eye worm</name>
    <name type="synonym">Filaria loa</name>
    <dbReference type="NCBI Taxonomy" id="7209"/>
    <lineage>
        <taxon>Eukaryota</taxon>
        <taxon>Metazoa</taxon>
        <taxon>Ecdysozoa</taxon>
        <taxon>Nematoda</taxon>
        <taxon>Chromadorea</taxon>
        <taxon>Rhabditida</taxon>
        <taxon>Spirurina</taxon>
        <taxon>Spiruromorpha</taxon>
        <taxon>Filarioidea</taxon>
        <taxon>Onchocercidae</taxon>
        <taxon>Loa</taxon>
    </lineage>
</organism>
<name>A0A1S0TQY6_LOALO</name>
<dbReference type="InParanoid" id="A0A1S0TQY6"/>